<dbReference type="PANTHER" id="PTHR19328">
    <property type="entry name" value="HEDGEHOG-INTERACTING PROTEIN"/>
    <property type="match status" value="1"/>
</dbReference>
<evidence type="ECO:0000256" key="3">
    <source>
        <dbReference type="SAM" id="SignalP"/>
    </source>
</evidence>
<dbReference type="InterPro" id="IPR003961">
    <property type="entry name" value="FN3_dom"/>
</dbReference>
<sequence>MLEKPCMNVRFTALLAAAALALLPGLHAQQHGLTARPTAGPFLDGTFPEAPPAIPTDYSAVPAFPNLTFLNPVGLTAIPGTNQLLVWEREGRIWSFENDPETTTKTLVVDLSAHTQGWDDSGMLAVAPHPDFQNNRQIFVYYNWRGGIAGGAGDLGPVIGDANTRPPTATPTRDRLSRFTLDAAYQADAAGEYVVIDQQDGTVWHNGGGMFFHPDNGFLYLTNGDDANPGRNGQVIDTGLFSGVLRIDVDRRGGDISHAPTKRAIGEISPEWPRYYIPNDNPFVGQPDALGEFFAIGLRSPHRMTVDAITGRIFIGDVGAESREEISVIEPSDPPGLNFQWPRIEGDTGNLTPPYPGVNKRPIIDYPHGTGDGSCVIGGYVYRGSRFPELFGKYIFGDNMSGYVWYLDESVSPAQKVRLAILPDGPGPNSGNDYRGLGSFGTDADGELYLCQLSSTEGRIYKLERGATEPGEPLPATLGATGIFDDLVTLEPGDPFIPYEINAPFWSDGAEKRRFAMIPAGTTVGFHADGKWDFPVGSVFVKHFELPVDETDPSVTRRLETRVLVVKPDGDVYGATYKWRADQTDADLLDGSLSESVTIATGEWGPLVAGDIGTPALTGSTSRSGNLVTVHAGGTDIWNASDQFHFAHQTRTGDFDEAVRVESVVQADLYTKTGLMVRDSLSPNARHVMALVFPSNAERNNNVGGYEFQYRATTGGNAAAIYPPQPQPTVSYPNTWLRMKREGDTFIAYSGSDGFTWTEYARVTLDLPDSVEFGLAVTAHTAAAETIARFEIGTRRQPWYYPSRSDCLTCHNPQAGGSLGLSTRQFNREMTYPNGVTDHQLLAWGHVGLFDAAPGEGDLPTLAKLHDHDDSAASLQERARSYFDANCSYCHRPDGVQAFWDARYDAAFAEQGIYYGVLVNELGDTDNRVVVPADLDHSVLFRRVNTNGELRMPPLARNQIDEEGVAMLAEWISGLPEETVAAPVGLAATPTSNSSVTLGWSDQSDNEVGFVVERSVEGGAFGIVGYAGEGEESFIDSAAAPFQNNTYRVKAYGTYVQSAPSDEVTVVPNVGTPAPEIQLVGDGTEIFHADLTPDLADGTDFGVVTVESGPATHTFTIHNLGNLPLQLPALVTITGPGAASFSVATPPAGSIAGSSQSVFAIRFDPREQARQDAMVVIETNDPDEPLFTFSITGTALDVGLIAWWRMDEGSGEEVGDVTGAGHAGSFTAPEPVWNPVGYLGGALTFSGEQGQSVRVEPGAALNPSSALSITAWGMPVDWYGNRRILQKSNNDTQYRLLAEGGNLVFDIADVGRLEAPLPTPGMWHHFAATYDGAAMMLYVDGLPVASAEASGSIPAGNDPLYIGTKTPDSVAGDHWSGDLDDVRLYGVALGGAKIAEMAGADLGTGLVGHWRLDQTSGTNVPDSSGLANHGTLTSPHPQWIADGRLGGALAFDHSIGQSVTVPSADPLNPVSAVTVAAWVRANHWIDNGRILQKGSSDNQYRFHAEDGVFVWQLAGIGRLETPLPPANQWVHAAATYDGSRMSIWFDGVEVATAAASGPLATSTDPLYLGTKIPNNSGKNTLDGALDDVRLYARALTSTEIGTLATQGSSLSVTATDAPARRGTGDTGRFTITRTGPTTQALSIPLAFGETGDAALQGIDFISSPHPSSFILPAGSASGTVLITPVDSETPTGTRMVTLILDEVDGYVAEPASATIALEDSPVNQWKIDAFGSLAAAQTAGAGDSADVDGDGIETLMEAALGTDPLTPDAGALPVPRIEEIDGKTYLTSAYRRPRPALAGLSYWHQTGSALGTDWQPAMMLPGYPLDHGDGTETVIFASPIPVSDAPRQFLRLRVTRP</sequence>
<dbReference type="EMBL" id="BAABRI010000007">
    <property type="protein sequence ID" value="GAA5482207.1"/>
    <property type="molecule type" value="Genomic_DNA"/>
</dbReference>
<keyword evidence="6" id="KW-1185">Reference proteome</keyword>
<dbReference type="NCBIfam" id="NF012200">
    <property type="entry name" value="choice_anch_D"/>
    <property type="match status" value="1"/>
</dbReference>
<proteinExistence type="predicted"/>
<dbReference type="PANTHER" id="PTHR19328:SF13">
    <property type="entry name" value="HIPL1 PROTEIN"/>
    <property type="match status" value="1"/>
</dbReference>
<evidence type="ECO:0000256" key="2">
    <source>
        <dbReference type="ARBA" id="ARBA00023157"/>
    </source>
</evidence>
<dbReference type="Gene3D" id="2.120.10.30">
    <property type="entry name" value="TolB, C-terminal domain"/>
    <property type="match status" value="1"/>
</dbReference>
<dbReference type="InterPro" id="IPR036909">
    <property type="entry name" value="Cyt_c-like_dom_sf"/>
</dbReference>
<dbReference type="InterPro" id="IPR011042">
    <property type="entry name" value="6-blade_b-propeller_TolB-like"/>
</dbReference>
<dbReference type="InterPro" id="IPR011041">
    <property type="entry name" value="Quinoprot_gluc/sorb_DH_b-prop"/>
</dbReference>
<dbReference type="Pfam" id="PF13385">
    <property type="entry name" value="Laminin_G_3"/>
    <property type="match status" value="2"/>
</dbReference>
<comment type="caution">
    <text evidence="5">The sequence shown here is derived from an EMBL/GenBank/DDBJ whole genome shotgun (WGS) entry which is preliminary data.</text>
</comment>
<dbReference type="InterPro" id="IPR036116">
    <property type="entry name" value="FN3_sf"/>
</dbReference>
<dbReference type="InterPro" id="IPR038081">
    <property type="entry name" value="CalX-like_sf"/>
</dbReference>
<dbReference type="SUPFAM" id="SSF50952">
    <property type="entry name" value="Soluble quinoprotein glucose dehydrogenase"/>
    <property type="match status" value="1"/>
</dbReference>
<dbReference type="CDD" id="cd00063">
    <property type="entry name" value="FN3"/>
    <property type="match status" value="1"/>
</dbReference>
<dbReference type="Gene3D" id="2.60.40.10">
    <property type="entry name" value="Immunoglobulins"/>
    <property type="match status" value="2"/>
</dbReference>
<dbReference type="SUPFAM" id="SSF46626">
    <property type="entry name" value="Cytochrome c"/>
    <property type="match status" value="1"/>
</dbReference>
<evidence type="ECO:0000313" key="5">
    <source>
        <dbReference type="EMBL" id="GAA5482207.1"/>
    </source>
</evidence>
<dbReference type="InterPro" id="IPR012938">
    <property type="entry name" value="Glc/Sorbosone_DH"/>
</dbReference>
<dbReference type="InterPro" id="IPR006558">
    <property type="entry name" value="LamG-like"/>
</dbReference>
<dbReference type="PROSITE" id="PS50853">
    <property type="entry name" value="FN3"/>
    <property type="match status" value="1"/>
</dbReference>
<gene>
    <name evidence="5" type="ORF">Hsar01_01424</name>
</gene>
<name>A0ABP9UND9_9BACT</name>
<reference evidence="5 6" key="1">
    <citation type="submission" date="2024-02" db="EMBL/GenBank/DDBJ databases">
        <title>Haloferula sargassicola NBRC 104335.</title>
        <authorList>
            <person name="Ichikawa N."/>
            <person name="Katano-Makiyama Y."/>
            <person name="Hidaka K."/>
        </authorList>
    </citation>
    <scope>NUCLEOTIDE SEQUENCE [LARGE SCALE GENOMIC DNA]</scope>
    <source>
        <strain evidence="5 6">NBRC 104335</strain>
    </source>
</reference>
<protein>
    <recommendedName>
        <fullName evidence="4">Fibronectin type-III domain-containing protein</fullName>
    </recommendedName>
</protein>
<evidence type="ECO:0000313" key="6">
    <source>
        <dbReference type="Proteomes" id="UP001476282"/>
    </source>
</evidence>
<evidence type="ECO:0000256" key="1">
    <source>
        <dbReference type="ARBA" id="ARBA00022729"/>
    </source>
</evidence>
<dbReference type="SUPFAM" id="SSF49265">
    <property type="entry name" value="Fibronectin type III"/>
    <property type="match status" value="1"/>
</dbReference>
<dbReference type="InterPro" id="IPR013783">
    <property type="entry name" value="Ig-like_fold"/>
</dbReference>
<dbReference type="SMART" id="SM00560">
    <property type="entry name" value="LamGL"/>
    <property type="match status" value="2"/>
</dbReference>
<dbReference type="Gene3D" id="2.60.120.200">
    <property type="match status" value="3"/>
</dbReference>
<feature type="signal peptide" evidence="3">
    <location>
        <begin position="1"/>
        <end position="28"/>
    </location>
</feature>
<accession>A0ABP9UND9</accession>
<dbReference type="InterPro" id="IPR013320">
    <property type="entry name" value="ConA-like_dom_sf"/>
</dbReference>
<dbReference type="Gene3D" id="2.60.40.2030">
    <property type="match status" value="1"/>
</dbReference>
<keyword evidence="1 3" id="KW-0732">Signal</keyword>
<organism evidence="5 6">
    <name type="scientific">Haloferula sargassicola</name>
    <dbReference type="NCBI Taxonomy" id="490096"/>
    <lineage>
        <taxon>Bacteria</taxon>
        <taxon>Pseudomonadati</taxon>
        <taxon>Verrucomicrobiota</taxon>
        <taxon>Verrucomicrobiia</taxon>
        <taxon>Verrucomicrobiales</taxon>
        <taxon>Verrucomicrobiaceae</taxon>
        <taxon>Haloferula</taxon>
    </lineage>
</organism>
<dbReference type="SUPFAM" id="SSF141072">
    <property type="entry name" value="CalX-like"/>
    <property type="match status" value="1"/>
</dbReference>
<dbReference type="RefSeq" id="WP_353566356.1">
    <property type="nucleotide sequence ID" value="NZ_BAABRI010000007.1"/>
</dbReference>
<dbReference type="Pfam" id="PF07995">
    <property type="entry name" value="GSDH"/>
    <property type="match status" value="1"/>
</dbReference>
<dbReference type="SUPFAM" id="SSF49899">
    <property type="entry name" value="Concanavalin A-like lectins/glucanases"/>
    <property type="match status" value="2"/>
</dbReference>
<feature type="domain" description="Fibronectin type-III" evidence="4">
    <location>
        <begin position="982"/>
        <end position="1075"/>
    </location>
</feature>
<evidence type="ECO:0000259" key="4">
    <source>
        <dbReference type="PROSITE" id="PS50853"/>
    </source>
</evidence>
<feature type="chain" id="PRO_5047124980" description="Fibronectin type-III domain-containing protein" evidence="3">
    <location>
        <begin position="29"/>
        <end position="1857"/>
    </location>
</feature>
<keyword evidence="2" id="KW-1015">Disulfide bond</keyword>
<dbReference type="Proteomes" id="UP001476282">
    <property type="component" value="Unassembled WGS sequence"/>
</dbReference>